<protein>
    <submittedName>
        <fullName evidence="1">Uncharacterized protein</fullName>
    </submittedName>
</protein>
<reference evidence="1 2" key="1">
    <citation type="submission" date="2024-04" db="EMBL/GenBank/DDBJ databases">
        <title>draft genome sequnece of Paenibacillus filicis.</title>
        <authorList>
            <person name="Kim D.-U."/>
        </authorList>
    </citation>
    <scope>NUCLEOTIDE SEQUENCE [LARGE SCALE GENOMIC DNA]</scope>
    <source>
        <strain evidence="1 2">KACC14197</strain>
    </source>
</reference>
<organism evidence="1 2">
    <name type="scientific">Paenibacillus filicis</name>
    <dbReference type="NCBI Taxonomy" id="669464"/>
    <lineage>
        <taxon>Bacteria</taxon>
        <taxon>Bacillati</taxon>
        <taxon>Bacillota</taxon>
        <taxon>Bacilli</taxon>
        <taxon>Bacillales</taxon>
        <taxon>Paenibacillaceae</taxon>
        <taxon>Paenibacillus</taxon>
    </lineage>
</organism>
<evidence type="ECO:0000313" key="1">
    <source>
        <dbReference type="EMBL" id="MEK8126385.1"/>
    </source>
</evidence>
<dbReference type="RefSeq" id="WP_341413444.1">
    <property type="nucleotide sequence ID" value="NZ_JBBPCC010000001.1"/>
</dbReference>
<name>A0ABU9DC05_9BACL</name>
<accession>A0ABU9DC05</accession>
<dbReference type="Proteomes" id="UP001469365">
    <property type="component" value="Unassembled WGS sequence"/>
</dbReference>
<gene>
    <name evidence="1" type="ORF">WMW72_00495</name>
</gene>
<dbReference type="EMBL" id="JBBPCC010000001">
    <property type="protein sequence ID" value="MEK8126385.1"/>
    <property type="molecule type" value="Genomic_DNA"/>
</dbReference>
<keyword evidence="2" id="KW-1185">Reference proteome</keyword>
<proteinExistence type="predicted"/>
<sequence>MLNQERSIMNKQGFYTKIGSDFIGVFLSQEGPRLFVNNEVYDLTAPSWDVEMIRGRSRQMLTFYWEGKVKLSIQCEADQDLFLPLFDYLMCKPQKLNHA</sequence>
<evidence type="ECO:0000313" key="2">
    <source>
        <dbReference type="Proteomes" id="UP001469365"/>
    </source>
</evidence>
<comment type="caution">
    <text evidence="1">The sequence shown here is derived from an EMBL/GenBank/DDBJ whole genome shotgun (WGS) entry which is preliminary data.</text>
</comment>